<feature type="transmembrane region" description="Helical" evidence="6">
    <location>
        <begin position="89"/>
        <end position="106"/>
    </location>
</feature>
<dbReference type="Proteomes" id="UP000199630">
    <property type="component" value="Unassembled WGS sequence"/>
</dbReference>
<proteinExistence type="predicted"/>
<evidence type="ECO:0000256" key="4">
    <source>
        <dbReference type="ARBA" id="ARBA00022989"/>
    </source>
</evidence>
<name>A0A1I3IZ61_9RHOB</name>
<gene>
    <name evidence="7" type="ORF">SAMN04487991_0180</name>
</gene>
<dbReference type="GO" id="GO:0005886">
    <property type="term" value="C:plasma membrane"/>
    <property type="evidence" value="ECO:0007669"/>
    <property type="project" value="UniProtKB-SubCell"/>
</dbReference>
<evidence type="ECO:0000313" key="8">
    <source>
        <dbReference type="Proteomes" id="UP000199630"/>
    </source>
</evidence>
<keyword evidence="3 6" id="KW-0812">Transmembrane</keyword>
<evidence type="ECO:0000256" key="6">
    <source>
        <dbReference type="SAM" id="Phobius"/>
    </source>
</evidence>
<organism evidence="7 8">
    <name type="scientific">Celeribacter neptunius</name>
    <dbReference type="NCBI Taxonomy" id="588602"/>
    <lineage>
        <taxon>Bacteria</taxon>
        <taxon>Pseudomonadati</taxon>
        <taxon>Pseudomonadota</taxon>
        <taxon>Alphaproteobacteria</taxon>
        <taxon>Rhodobacterales</taxon>
        <taxon>Roseobacteraceae</taxon>
        <taxon>Celeribacter</taxon>
    </lineage>
</organism>
<feature type="transmembrane region" description="Helical" evidence="6">
    <location>
        <begin position="56"/>
        <end position="77"/>
    </location>
</feature>
<accession>A0A1I3IZ61</accession>
<dbReference type="PANTHER" id="PTHR30086">
    <property type="entry name" value="ARGININE EXPORTER PROTEIN ARGO"/>
    <property type="match status" value="1"/>
</dbReference>
<evidence type="ECO:0000256" key="5">
    <source>
        <dbReference type="ARBA" id="ARBA00023136"/>
    </source>
</evidence>
<dbReference type="Pfam" id="PF01810">
    <property type="entry name" value="LysE"/>
    <property type="match status" value="1"/>
</dbReference>
<sequence>MFAQTLRKRNANLTTMDMTLFLALLGFGLVSSITPGPNNLMLLASGANFGMRRTLPHMIGVSLGFCFMVFVVGLGLAQVFQHFPPLRQAMMVVAVAYMLWLAWKIAHAGAPKEGAAGGKPITFLQAVAFQWVNPKAWIMAVGAQTTYAQGASWTAAAFVGLGFLIVNFPAITLWALLGTELRRFLTNPQRLRIFNWTMASLLVASLIPILFH</sequence>
<protein>
    <submittedName>
        <fullName evidence="7">Threonine/homoserine/homoserine lactone efflux protein</fullName>
    </submittedName>
</protein>
<dbReference type="PANTHER" id="PTHR30086:SF20">
    <property type="entry name" value="ARGININE EXPORTER PROTEIN ARGO-RELATED"/>
    <property type="match status" value="1"/>
</dbReference>
<evidence type="ECO:0000256" key="1">
    <source>
        <dbReference type="ARBA" id="ARBA00004651"/>
    </source>
</evidence>
<dbReference type="GO" id="GO:0033228">
    <property type="term" value="P:cysteine export across plasma membrane"/>
    <property type="evidence" value="ECO:0007669"/>
    <property type="project" value="TreeGrafter"/>
</dbReference>
<comment type="subcellular location">
    <subcellularLocation>
        <location evidence="1">Cell membrane</location>
        <topology evidence="1">Multi-pass membrane protein</topology>
    </subcellularLocation>
</comment>
<dbReference type="EMBL" id="FORH01000001">
    <property type="protein sequence ID" value="SFI53145.1"/>
    <property type="molecule type" value="Genomic_DNA"/>
</dbReference>
<reference evidence="8" key="1">
    <citation type="submission" date="2016-10" db="EMBL/GenBank/DDBJ databases">
        <authorList>
            <person name="Varghese N."/>
            <person name="Submissions S."/>
        </authorList>
    </citation>
    <scope>NUCLEOTIDE SEQUENCE [LARGE SCALE GENOMIC DNA]</scope>
    <source>
        <strain evidence="8">DSM 26471</strain>
    </source>
</reference>
<keyword evidence="8" id="KW-1185">Reference proteome</keyword>
<keyword evidence="2" id="KW-1003">Cell membrane</keyword>
<evidence type="ECO:0000256" key="2">
    <source>
        <dbReference type="ARBA" id="ARBA00022475"/>
    </source>
</evidence>
<dbReference type="GO" id="GO:0015171">
    <property type="term" value="F:amino acid transmembrane transporter activity"/>
    <property type="evidence" value="ECO:0007669"/>
    <property type="project" value="TreeGrafter"/>
</dbReference>
<keyword evidence="4 6" id="KW-1133">Transmembrane helix</keyword>
<dbReference type="InterPro" id="IPR001123">
    <property type="entry name" value="LeuE-type"/>
</dbReference>
<evidence type="ECO:0000256" key="3">
    <source>
        <dbReference type="ARBA" id="ARBA00022692"/>
    </source>
</evidence>
<dbReference type="AlphaFoldDB" id="A0A1I3IZ61"/>
<dbReference type="STRING" id="588602.SAMN04487991_0180"/>
<evidence type="ECO:0000313" key="7">
    <source>
        <dbReference type="EMBL" id="SFI53145.1"/>
    </source>
</evidence>
<keyword evidence="5 6" id="KW-0472">Membrane</keyword>
<feature type="transmembrane region" description="Helical" evidence="6">
    <location>
        <begin position="155"/>
        <end position="177"/>
    </location>
</feature>
<feature type="transmembrane region" description="Helical" evidence="6">
    <location>
        <begin position="193"/>
        <end position="211"/>
    </location>
</feature>